<dbReference type="PANTHER" id="PTHR18964:SF149">
    <property type="entry name" value="BIFUNCTIONAL UDP-N-ACETYLGLUCOSAMINE 2-EPIMERASE_N-ACETYLMANNOSAMINE KINASE"/>
    <property type="match status" value="1"/>
</dbReference>
<evidence type="ECO:0000256" key="1">
    <source>
        <dbReference type="ARBA" id="ARBA00006479"/>
    </source>
</evidence>
<gene>
    <name evidence="3" type="primary">rifN</name>
    <name evidence="3" type="ORF">TPA0910_04940</name>
</gene>
<dbReference type="SUPFAM" id="SSF53067">
    <property type="entry name" value="Actin-like ATPase domain"/>
    <property type="match status" value="2"/>
</dbReference>
<dbReference type="Proteomes" id="UP001054854">
    <property type="component" value="Unassembled WGS sequence"/>
</dbReference>
<sequence>MALRVEHDDLSVAERSFRWAEPDGADAMPSGDATGDLELLARHVRELCAGRPGRLTGVGVAVPATLDATGTVTAWPGRPGWAGVDLRARLSALFGDIEVGCADDGDLAALAEAHRADCPDLLYLGVGTGVGGGIVRNGHPLPGLGRGSCEVGHMVVDRDGPPCDCGRRGCVQAVASGPATLRRAARLRGEEVSFTALRGAVRDGEPWAVASLREGCAALAAAVTGVCELLRPSLVLIGGGFAAAMPGLVETVAELTTALERPGHPLPPVRSAQLGGLSSLHGAVLLARGIGDQGVGGGRQKVPGTHRGLPVSPAGAPPPSA</sequence>
<dbReference type="EMBL" id="BNEK01000002">
    <property type="protein sequence ID" value="GHJ26061.1"/>
    <property type="molecule type" value="Genomic_DNA"/>
</dbReference>
<dbReference type="Pfam" id="PF00480">
    <property type="entry name" value="ROK"/>
    <property type="match status" value="1"/>
</dbReference>
<organism evidence="3 4">
    <name type="scientific">Streptomyces hygroscopicus</name>
    <dbReference type="NCBI Taxonomy" id="1912"/>
    <lineage>
        <taxon>Bacteria</taxon>
        <taxon>Bacillati</taxon>
        <taxon>Actinomycetota</taxon>
        <taxon>Actinomycetes</taxon>
        <taxon>Kitasatosporales</taxon>
        <taxon>Streptomycetaceae</taxon>
        <taxon>Streptomyces</taxon>
        <taxon>Streptomyces violaceusniger group</taxon>
    </lineage>
</organism>
<dbReference type="GO" id="GO:0016301">
    <property type="term" value="F:kinase activity"/>
    <property type="evidence" value="ECO:0007669"/>
    <property type="project" value="UniProtKB-KW"/>
</dbReference>
<feature type="region of interest" description="Disordered" evidence="2">
    <location>
        <begin position="293"/>
        <end position="321"/>
    </location>
</feature>
<reference evidence="3" key="1">
    <citation type="submission" date="2024-05" db="EMBL/GenBank/DDBJ databases">
        <title>Whole genome shotgun sequence of Streptomyces hygroscopicus NBRC 113678.</title>
        <authorList>
            <person name="Komaki H."/>
            <person name="Tamura T."/>
        </authorList>
    </citation>
    <scope>NUCLEOTIDE SEQUENCE</scope>
    <source>
        <strain evidence="3">N11-34</strain>
    </source>
</reference>
<comment type="caution">
    <text evidence="3">The sequence shown here is derived from an EMBL/GenBank/DDBJ whole genome shotgun (WGS) entry which is preliminary data.</text>
</comment>
<keyword evidence="4" id="KW-1185">Reference proteome</keyword>
<proteinExistence type="inferred from homology"/>
<protein>
    <submittedName>
        <fullName evidence="3">Kanosamine kinase</fullName>
    </submittedName>
</protein>
<name>A0ABQ3TSX8_STRHY</name>
<dbReference type="InterPro" id="IPR043129">
    <property type="entry name" value="ATPase_NBD"/>
</dbReference>
<evidence type="ECO:0000256" key="2">
    <source>
        <dbReference type="SAM" id="MobiDB-lite"/>
    </source>
</evidence>
<keyword evidence="3" id="KW-0808">Transferase</keyword>
<dbReference type="InterPro" id="IPR000600">
    <property type="entry name" value="ROK"/>
</dbReference>
<evidence type="ECO:0000313" key="3">
    <source>
        <dbReference type="EMBL" id="GHJ26061.1"/>
    </source>
</evidence>
<evidence type="ECO:0000313" key="4">
    <source>
        <dbReference type="Proteomes" id="UP001054854"/>
    </source>
</evidence>
<accession>A0ABQ3TSX8</accession>
<dbReference type="Gene3D" id="3.30.420.40">
    <property type="match status" value="2"/>
</dbReference>
<dbReference type="PANTHER" id="PTHR18964">
    <property type="entry name" value="ROK (REPRESSOR, ORF, KINASE) FAMILY"/>
    <property type="match status" value="1"/>
</dbReference>
<keyword evidence="3" id="KW-0418">Kinase</keyword>
<comment type="similarity">
    <text evidence="1">Belongs to the ROK (NagC/XylR) family.</text>
</comment>